<dbReference type="Proteomes" id="UP001329915">
    <property type="component" value="Chromosome"/>
</dbReference>
<dbReference type="RefSeq" id="WP_366924659.1">
    <property type="nucleotide sequence ID" value="NZ_CP121694.1"/>
</dbReference>
<dbReference type="InterPro" id="IPR050696">
    <property type="entry name" value="FtsA/MreB"/>
</dbReference>
<evidence type="ECO:0000259" key="1">
    <source>
        <dbReference type="SMART" id="SM00842"/>
    </source>
</evidence>
<proteinExistence type="predicted"/>
<gene>
    <name evidence="2" type="ORF">MFMK1_001652</name>
</gene>
<dbReference type="CDD" id="cd24004">
    <property type="entry name" value="ASKHA_NBD_PilM-like"/>
    <property type="match status" value="1"/>
</dbReference>
<dbReference type="Gene3D" id="3.30.420.40">
    <property type="match status" value="2"/>
</dbReference>
<dbReference type="SMART" id="SM00842">
    <property type="entry name" value="FtsA"/>
    <property type="match status" value="1"/>
</dbReference>
<dbReference type="SUPFAM" id="SSF53067">
    <property type="entry name" value="Actin-like ATPase domain"/>
    <property type="match status" value="2"/>
</dbReference>
<name>A0AAU0UNQ2_9FIRM</name>
<accession>A0AAU0UNQ2</accession>
<reference evidence="2 3" key="1">
    <citation type="submission" date="2023-04" db="EMBL/GenBank/DDBJ databases">
        <authorList>
            <person name="Hsu D."/>
        </authorList>
    </citation>
    <scope>NUCLEOTIDE SEQUENCE [LARGE SCALE GENOMIC DNA]</scope>
    <source>
        <strain evidence="2 3">MK1</strain>
    </source>
</reference>
<organism evidence="2 3">
    <name type="scientific">Metallumcola ferriviriculae</name>
    <dbReference type="NCBI Taxonomy" id="3039180"/>
    <lineage>
        <taxon>Bacteria</taxon>
        <taxon>Bacillati</taxon>
        <taxon>Bacillota</taxon>
        <taxon>Clostridia</taxon>
        <taxon>Neomoorellales</taxon>
        <taxon>Desulfitibacteraceae</taxon>
        <taxon>Metallumcola</taxon>
    </lineage>
</organism>
<sequence length="650" mass="69590">MTEKIFALDIGTRTVVGLILEITQHRPRVLAAEIREHRERSMLDGQIHDVPQVAGLVMEVKETLEKATDSKLPKVAVAAAGRALKTTKAAVIKAINSIQEINDNQVLALEIEAVQAAQTKLTESKERLADYHCVGYSVVRYQLDGQPIAKLTGQYGNEIGVEIIATFLPRVVVDSLVNVVQKAGLELSSLTLEPIAALNIIIPASMRQINIALVDIGAGTSDIAVTNKGTVTGYAMVPAAGDEITEALCEHYLLDFHTGERVKRSLSVGCEVVEFQDIVGVDHQVSAREVTAAIKPAIDDLAQKIAAGVLEVNEKTPQAVIAIGGGSQTPLLTEMLAEKLSLPGSRVAVRGREALAVEGQEEVLIGPQAVTPIGIAASWEYNRALEFSDIKVNGRPVRLISENGKGTVADALLAAGINARQLYGRPGMGLSITVNGETHIIKGCLGAPASIAVNGNDATLDTEVANGYLLEISPGERGQDARATVKELINSKFPTRQVIVNGEIHLIEPKVIINGTEADGAALVTDKAEMKVIYPRTAKEILNFMKIPLKNYQVFINGEHSDENIIAASDDKVEVVLGSNESNSFGNILVNEEPVELKKDGVILTDLFNYIDFDPMPPTTGSKLLMQVNGSAAGFTTMVHGGDQVTIKWQ</sequence>
<feature type="domain" description="SHS2" evidence="1">
    <location>
        <begin position="5"/>
        <end position="201"/>
    </location>
</feature>
<dbReference type="KEGG" id="dbc:MFMK1_001652"/>
<dbReference type="PANTHER" id="PTHR32432">
    <property type="entry name" value="CELL DIVISION PROTEIN FTSA-RELATED"/>
    <property type="match status" value="1"/>
</dbReference>
<dbReference type="PANTHER" id="PTHR32432:SF3">
    <property type="entry name" value="ETHANOLAMINE UTILIZATION PROTEIN EUTJ"/>
    <property type="match status" value="1"/>
</dbReference>
<dbReference type="GO" id="GO:0051301">
    <property type="term" value="P:cell division"/>
    <property type="evidence" value="ECO:0007669"/>
    <property type="project" value="InterPro"/>
</dbReference>
<dbReference type="EMBL" id="CP121694">
    <property type="protein sequence ID" value="WRO21831.1"/>
    <property type="molecule type" value="Genomic_DNA"/>
</dbReference>
<evidence type="ECO:0000313" key="2">
    <source>
        <dbReference type="EMBL" id="WRO21831.1"/>
    </source>
</evidence>
<evidence type="ECO:0000313" key="3">
    <source>
        <dbReference type="Proteomes" id="UP001329915"/>
    </source>
</evidence>
<dbReference type="InterPro" id="IPR003494">
    <property type="entry name" value="SHS2_FtsA"/>
</dbReference>
<dbReference type="Pfam" id="PF14450">
    <property type="entry name" value="FtsA"/>
    <property type="match status" value="1"/>
</dbReference>
<keyword evidence="3" id="KW-1185">Reference proteome</keyword>
<protein>
    <submittedName>
        <fullName evidence="2">Rod shape-determining protein</fullName>
    </submittedName>
</protein>
<dbReference type="InterPro" id="IPR043129">
    <property type="entry name" value="ATPase_NBD"/>
</dbReference>
<dbReference type="AlphaFoldDB" id="A0AAU0UNQ2"/>